<accession>A0A516X1L5</accession>
<feature type="transmembrane region" description="Helical" evidence="2">
    <location>
        <begin position="48"/>
        <end position="73"/>
    </location>
</feature>
<feature type="compositionally biased region" description="Polar residues" evidence="1">
    <location>
        <begin position="1"/>
        <end position="11"/>
    </location>
</feature>
<evidence type="ECO:0000256" key="2">
    <source>
        <dbReference type="SAM" id="Phobius"/>
    </source>
</evidence>
<keyword evidence="2" id="KW-0812">Transmembrane</keyword>
<sequence>MPHSAGTTTAMQRIPEDDDEEHQVSTTDADERRSTQRRRPARSRRTRLILRSLIAVVVVAAIVGVTILVLNLVTDDTVERPTVTATVGDSTVAVEPFEWCDPQTPTECDPQGETADIPVSEGTPMVIDVPDAIASAPWSLKRYYVDPGVVDGGVGSLIPEEQIFTPGSTHSVTVPPVNPDGNVLAGVEITLPTGIIDQATGEVTYIDHATWSIKTR</sequence>
<evidence type="ECO:0000256" key="1">
    <source>
        <dbReference type="SAM" id="MobiDB-lite"/>
    </source>
</evidence>
<proteinExistence type="predicted"/>
<reference evidence="3 4" key="2">
    <citation type="submission" date="2019-07" db="EMBL/GenBank/DDBJ databases">
        <authorList>
            <person name="Huang Y."/>
        </authorList>
    </citation>
    <scope>NUCLEOTIDE SEQUENCE [LARGE SCALE GENOMIC DNA]</scope>
    <source>
        <strain evidence="3 4">HY188</strain>
    </source>
</reference>
<keyword evidence="2" id="KW-0472">Membrane</keyword>
<reference evidence="3 4" key="1">
    <citation type="submission" date="2019-07" db="EMBL/GenBank/DDBJ databases">
        <title>Tomitella cavernea sp. nov., an actinomycete isolated from soil.</title>
        <authorList>
            <person name="Cheng J."/>
        </authorList>
    </citation>
    <scope>NUCLEOTIDE SEQUENCE [LARGE SCALE GENOMIC DNA]</scope>
    <source>
        <strain evidence="3 4">HY188</strain>
    </source>
</reference>
<keyword evidence="2" id="KW-1133">Transmembrane helix</keyword>
<gene>
    <name evidence="3" type="ORF">FO059_06040</name>
</gene>
<dbReference type="AlphaFoldDB" id="A0A516X1L5"/>
<dbReference type="EMBL" id="CP041765">
    <property type="protein sequence ID" value="QDQ96975.1"/>
    <property type="molecule type" value="Genomic_DNA"/>
</dbReference>
<dbReference type="Pfam" id="PF10969">
    <property type="entry name" value="DUF2771"/>
    <property type="match status" value="1"/>
</dbReference>
<protein>
    <submittedName>
        <fullName evidence="3">DUF2771 domain-containing protein</fullName>
    </submittedName>
</protein>
<feature type="region of interest" description="Disordered" evidence="1">
    <location>
        <begin position="1"/>
        <end position="42"/>
    </location>
</feature>
<dbReference type="OrthoDB" id="4772953at2"/>
<organism evidence="3 4">
    <name type="scientific">Tomitella fengzijianii</name>
    <dbReference type="NCBI Taxonomy" id="2597660"/>
    <lineage>
        <taxon>Bacteria</taxon>
        <taxon>Bacillati</taxon>
        <taxon>Actinomycetota</taxon>
        <taxon>Actinomycetes</taxon>
        <taxon>Mycobacteriales</taxon>
        <taxon>Tomitella</taxon>
    </lineage>
</organism>
<keyword evidence="4" id="KW-1185">Reference proteome</keyword>
<name>A0A516X1L5_9ACTN</name>
<dbReference type="InterPro" id="IPR024495">
    <property type="entry name" value="DUF2771"/>
</dbReference>
<evidence type="ECO:0000313" key="4">
    <source>
        <dbReference type="Proteomes" id="UP000317344"/>
    </source>
</evidence>
<evidence type="ECO:0000313" key="3">
    <source>
        <dbReference type="EMBL" id="QDQ96975.1"/>
    </source>
</evidence>
<dbReference type="KEGG" id="toy:FO059_06040"/>
<dbReference type="Proteomes" id="UP000317344">
    <property type="component" value="Chromosome"/>
</dbReference>